<sequence length="253" mass="27295" precursor="true">MVRTIGFSILALALVGIVPSTVQAADDELGFDVTGGFFSKYVWRGQLITDDYVFQPDISVSYKGFTGGVWGNLELTDYSDNEGEFTEVDYYFDYSAATGIDGVGFSVGAIHYDFPSGGGIEGTTELYWGLDFDAPLDPYIVVYHDIDEVSGTYATAGVSKSFANFIEGIDMEVGASIGWGSSEYNEGYWGVSESGFNDLTVSAAWPTALGETGWTFTPSISYVTLVDNDLRDSDAFGTASDHFYTGLSLSTSF</sequence>
<keyword evidence="1" id="KW-0732">Signal</keyword>
<organism evidence="2 3">
    <name type="scientific">Anaerohalosphaera lusitana</name>
    <dbReference type="NCBI Taxonomy" id="1936003"/>
    <lineage>
        <taxon>Bacteria</taxon>
        <taxon>Pseudomonadati</taxon>
        <taxon>Planctomycetota</taxon>
        <taxon>Phycisphaerae</taxon>
        <taxon>Sedimentisphaerales</taxon>
        <taxon>Anaerohalosphaeraceae</taxon>
        <taxon>Anaerohalosphaera</taxon>
    </lineage>
</organism>
<dbReference type="EMBL" id="CP019791">
    <property type="protein sequence ID" value="AQT69318.1"/>
    <property type="molecule type" value="Genomic_DNA"/>
</dbReference>
<proteinExistence type="predicted"/>
<evidence type="ECO:0000313" key="2">
    <source>
        <dbReference type="EMBL" id="AQT69318.1"/>
    </source>
</evidence>
<keyword evidence="3" id="KW-1185">Reference proteome</keyword>
<feature type="signal peptide" evidence="1">
    <location>
        <begin position="1"/>
        <end position="24"/>
    </location>
</feature>
<dbReference type="AlphaFoldDB" id="A0A1U9NNK8"/>
<evidence type="ECO:0000313" key="3">
    <source>
        <dbReference type="Proteomes" id="UP000189674"/>
    </source>
</evidence>
<feature type="chain" id="PRO_5012459823" evidence="1">
    <location>
        <begin position="25"/>
        <end position="253"/>
    </location>
</feature>
<dbReference type="Proteomes" id="UP000189674">
    <property type="component" value="Chromosome"/>
</dbReference>
<dbReference type="RefSeq" id="WP_146663014.1">
    <property type="nucleotide sequence ID" value="NZ_CP019791.1"/>
</dbReference>
<evidence type="ECO:0000256" key="1">
    <source>
        <dbReference type="SAM" id="SignalP"/>
    </source>
</evidence>
<dbReference type="OrthoDB" id="277705at2"/>
<name>A0A1U9NNK8_9BACT</name>
<reference evidence="3" key="1">
    <citation type="submission" date="2017-02" db="EMBL/GenBank/DDBJ databases">
        <title>Comparative genomics and description of representatives of a novel lineage of planctomycetes thriving in anoxic sediments.</title>
        <authorList>
            <person name="Spring S."/>
            <person name="Bunk B."/>
            <person name="Sproer C."/>
        </authorList>
    </citation>
    <scope>NUCLEOTIDE SEQUENCE [LARGE SCALE GENOMIC DNA]</scope>
    <source>
        <strain evidence="3">ST-NAGAB-D1</strain>
    </source>
</reference>
<gene>
    <name evidence="2" type="ORF">STSP2_02507</name>
</gene>
<accession>A0A1U9NNK8</accession>
<dbReference type="STRING" id="1936003.STSP2_02507"/>
<dbReference type="KEGG" id="alus:STSP2_02507"/>
<protein>
    <submittedName>
        <fullName evidence="2">Uncharacterized protein</fullName>
    </submittedName>
</protein>